<keyword evidence="3" id="KW-1185">Reference proteome</keyword>
<dbReference type="Gramene" id="OMO78154">
    <property type="protein sequence ID" value="OMO78154"/>
    <property type="gene ID" value="CCACVL1_14617"/>
</dbReference>
<evidence type="ECO:0000313" key="2">
    <source>
        <dbReference type="EMBL" id="OMO78154.1"/>
    </source>
</evidence>
<name>A0A1R3I6G8_COCAP</name>
<protein>
    <submittedName>
        <fullName evidence="2">Uncharacterized protein</fullName>
    </submittedName>
</protein>
<dbReference type="OrthoDB" id="1751008at2759"/>
<keyword evidence="1" id="KW-0175">Coiled coil</keyword>
<dbReference type="PANTHER" id="PTHR21737:SF4">
    <property type="entry name" value="SPLICING FACTOR CACTIN"/>
    <property type="match status" value="1"/>
</dbReference>
<reference evidence="2 3" key="1">
    <citation type="submission" date="2013-09" db="EMBL/GenBank/DDBJ databases">
        <title>Corchorus capsularis genome sequencing.</title>
        <authorList>
            <person name="Alam M."/>
            <person name="Haque M.S."/>
            <person name="Islam M.S."/>
            <person name="Emdad E.M."/>
            <person name="Islam M.M."/>
            <person name="Ahmed B."/>
            <person name="Halim A."/>
            <person name="Hossen Q.M.M."/>
            <person name="Hossain M.Z."/>
            <person name="Ahmed R."/>
            <person name="Khan M.M."/>
            <person name="Islam R."/>
            <person name="Rashid M.M."/>
            <person name="Khan S.A."/>
            <person name="Rahman M.S."/>
            <person name="Alam M."/>
        </authorList>
    </citation>
    <scope>NUCLEOTIDE SEQUENCE [LARGE SCALE GENOMIC DNA]</scope>
    <source>
        <strain evidence="3">cv. CVL-1</strain>
        <tissue evidence="2">Whole seedling</tissue>
    </source>
</reference>
<dbReference type="AlphaFoldDB" id="A0A1R3I6G8"/>
<sequence length="240" mass="27731">MGGHSKRKRNITEEEIAEYISKKAQKRAANKLRSECSNDSTSFGDSNLNPNFVWRKKIERDVSRGIPLDAFSIKAEKKRQRARMGEIEKLKKRREERALQKAKREEERAFLARERARAEFGDREKKEEEDFEFHQSKAIIDPGENRGLLERDNLELKAMKAMGSMEEGDMEFGSGAEVNLGLDQNISTVFILDMNGTNTIGSIMIMKIHLQKWCKAINSISFTQTLRIKERLLNFTSRKT</sequence>
<dbReference type="EMBL" id="AWWV01010607">
    <property type="protein sequence ID" value="OMO78154.1"/>
    <property type="molecule type" value="Genomic_DNA"/>
</dbReference>
<dbReference type="GO" id="GO:0045292">
    <property type="term" value="P:mRNA cis splicing, via spliceosome"/>
    <property type="evidence" value="ECO:0007669"/>
    <property type="project" value="TreeGrafter"/>
</dbReference>
<evidence type="ECO:0000256" key="1">
    <source>
        <dbReference type="SAM" id="Coils"/>
    </source>
</evidence>
<dbReference type="STRING" id="210143.A0A1R3I6G8"/>
<proteinExistence type="predicted"/>
<comment type="caution">
    <text evidence="2">The sequence shown here is derived from an EMBL/GenBank/DDBJ whole genome shotgun (WGS) entry which is preliminary data.</text>
</comment>
<gene>
    <name evidence="2" type="ORF">CCACVL1_14617</name>
</gene>
<dbReference type="Proteomes" id="UP000188268">
    <property type="component" value="Unassembled WGS sequence"/>
</dbReference>
<dbReference type="GO" id="GO:0005681">
    <property type="term" value="C:spliceosomal complex"/>
    <property type="evidence" value="ECO:0007669"/>
    <property type="project" value="TreeGrafter"/>
</dbReference>
<organism evidence="2 3">
    <name type="scientific">Corchorus capsularis</name>
    <name type="common">Jute</name>
    <dbReference type="NCBI Taxonomy" id="210143"/>
    <lineage>
        <taxon>Eukaryota</taxon>
        <taxon>Viridiplantae</taxon>
        <taxon>Streptophyta</taxon>
        <taxon>Embryophyta</taxon>
        <taxon>Tracheophyta</taxon>
        <taxon>Spermatophyta</taxon>
        <taxon>Magnoliopsida</taxon>
        <taxon>eudicotyledons</taxon>
        <taxon>Gunneridae</taxon>
        <taxon>Pentapetalae</taxon>
        <taxon>rosids</taxon>
        <taxon>malvids</taxon>
        <taxon>Malvales</taxon>
        <taxon>Malvaceae</taxon>
        <taxon>Grewioideae</taxon>
        <taxon>Apeibeae</taxon>
        <taxon>Corchorus</taxon>
    </lineage>
</organism>
<accession>A0A1R3I6G8</accession>
<feature type="coiled-coil region" evidence="1">
    <location>
        <begin position="87"/>
        <end position="119"/>
    </location>
</feature>
<dbReference type="GO" id="GO:0005737">
    <property type="term" value="C:cytoplasm"/>
    <property type="evidence" value="ECO:0007669"/>
    <property type="project" value="TreeGrafter"/>
</dbReference>
<evidence type="ECO:0000313" key="3">
    <source>
        <dbReference type="Proteomes" id="UP000188268"/>
    </source>
</evidence>
<dbReference type="PANTHER" id="PTHR21737">
    <property type="entry name" value="POLYGLUTAMINE BINDING PROTEIN 1/MARVEL MEMBRANE-ASSOCIATING DOMAIN CONTAINING 3"/>
    <property type="match status" value="1"/>
</dbReference>